<feature type="compositionally biased region" description="Basic residues" evidence="1">
    <location>
        <begin position="62"/>
        <end position="72"/>
    </location>
</feature>
<evidence type="ECO:0000256" key="1">
    <source>
        <dbReference type="SAM" id="MobiDB-lite"/>
    </source>
</evidence>
<protein>
    <submittedName>
        <fullName evidence="2">Uncharacterized protein</fullName>
    </submittedName>
</protein>
<feature type="compositionally biased region" description="Basic and acidic residues" evidence="1">
    <location>
        <begin position="78"/>
        <end position="90"/>
    </location>
</feature>
<dbReference type="AlphaFoldDB" id="A0AA37IY56"/>
<proteinExistence type="predicted"/>
<gene>
    <name evidence="2" type="ORF">JCM17207_10910</name>
</gene>
<keyword evidence="3" id="KW-1185">Reference proteome</keyword>
<accession>A0AA37IY56</accession>
<evidence type="ECO:0000313" key="2">
    <source>
        <dbReference type="EMBL" id="GJN64466.1"/>
    </source>
</evidence>
<feature type="region of interest" description="Disordered" evidence="1">
    <location>
        <begin position="51"/>
        <end position="90"/>
    </location>
</feature>
<dbReference type="EMBL" id="BQKV01000032">
    <property type="protein sequence ID" value="GJN64466.1"/>
    <property type="molecule type" value="Genomic_DNA"/>
</dbReference>
<comment type="caution">
    <text evidence="2">The sequence shown here is derived from an EMBL/GenBank/DDBJ whole genome shotgun (WGS) entry which is preliminary data.</text>
</comment>
<sequence length="90" mass="9877">MLGQAGTAGGSPVGRVWDRPEGTAYNSNFILYDPTFVDNTGEDFSVKSVTFSENQGRESPKCTKKAAPRKARPLVVQENKKEEKSEKKLA</sequence>
<reference evidence="2" key="1">
    <citation type="journal article" date="2022" name="Int. J. Syst. Evol. Microbiol.">
        <title>Genome-based, phenotypic and chemotaxonomic classification of Faecalibacterium strains: proposal of three novel species Faecalibacterium duncaniae sp. nov., Faecalibacterium hattorii sp. nov. and Faecalibacterium gallinarum sp. nov. .</title>
        <authorList>
            <person name="Sakamoto M."/>
            <person name="Sakurai N."/>
            <person name="Tanno H."/>
            <person name="Iino T."/>
            <person name="Ohkuma M."/>
            <person name="Endo A."/>
        </authorList>
    </citation>
    <scope>NUCLEOTIDE SEQUENCE</scope>
    <source>
        <strain evidence="2">JCM 17207</strain>
    </source>
</reference>
<dbReference type="Proteomes" id="UP001055185">
    <property type="component" value="Unassembled WGS sequence"/>
</dbReference>
<evidence type="ECO:0000313" key="3">
    <source>
        <dbReference type="Proteomes" id="UP001055185"/>
    </source>
</evidence>
<organism evidence="2 3">
    <name type="scientific">Faecalibacterium gallinarum</name>
    <dbReference type="NCBI Taxonomy" id="2903556"/>
    <lineage>
        <taxon>Bacteria</taxon>
        <taxon>Bacillati</taxon>
        <taxon>Bacillota</taxon>
        <taxon>Clostridia</taxon>
        <taxon>Eubacteriales</taxon>
        <taxon>Oscillospiraceae</taxon>
        <taxon>Faecalibacterium</taxon>
    </lineage>
</organism>
<name>A0AA37IY56_9FIRM</name>